<dbReference type="InterPro" id="IPR006674">
    <property type="entry name" value="HD_domain"/>
</dbReference>
<dbReference type="InterPro" id="IPR003607">
    <property type="entry name" value="HD/PDEase_dom"/>
</dbReference>
<evidence type="ECO:0000259" key="3">
    <source>
        <dbReference type="PROSITE" id="PS51831"/>
    </source>
</evidence>
<dbReference type="Pfam" id="PF00072">
    <property type="entry name" value="Response_reg"/>
    <property type="match status" value="1"/>
</dbReference>
<dbReference type="PANTHER" id="PTHR45228:SF1">
    <property type="entry name" value="CYCLIC DI-GMP PHOSPHODIESTERASE TM_0186"/>
    <property type="match status" value="1"/>
</dbReference>
<dbReference type="InterPro" id="IPR011006">
    <property type="entry name" value="CheY-like_superfamily"/>
</dbReference>
<proteinExistence type="predicted"/>
<dbReference type="PANTHER" id="PTHR45228">
    <property type="entry name" value="CYCLIC DI-GMP PHOSPHODIESTERASE TM_0186-RELATED"/>
    <property type="match status" value="1"/>
</dbReference>
<dbReference type="GO" id="GO:0000160">
    <property type="term" value="P:phosphorelay signal transduction system"/>
    <property type="evidence" value="ECO:0007669"/>
    <property type="project" value="InterPro"/>
</dbReference>
<evidence type="ECO:0000259" key="2">
    <source>
        <dbReference type="PROSITE" id="PS50110"/>
    </source>
</evidence>
<keyword evidence="1" id="KW-0597">Phosphoprotein</keyword>
<gene>
    <name evidence="5" type="ORF">ENW00_05315</name>
</gene>
<dbReference type="SUPFAM" id="SSF109604">
    <property type="entry name" value="HD-domain/PDEase-like"/>
    <property type="match status" value="1"/>
</dbReference>
<dbReference type="InterPro" id="IPR001789">
    <property type="entry name" value="Sig_transdc_resp-reg_receiver"/>
</dbReference>
<feature type="domain" description="Response regulatory" evidence="2">
    <location>
        <begin position="2"/>
        <end position="116"/>
    </location>
</feature>
<comment type="caution">
    <text evidence="5">The sequence shown here is derived from an EMBL/GenBank/DDBJ whole genome shotgun (WGS) entry which is preliminary data.</text>
</comment>
<dbReference type="InterPro" id="IPR037522">
    <property type="entry name" value="HD_GYP_dom"/>
</dbReference>
<feature type="modified residue" description="4-aspartylphosphate" evidence="1">
    <location>
        <position position="51"/>
    </location>
</feature>
<dbReference type="PROSITE" id="PS50110">
    <property type="entry name" value="RESPONSE_REGULATORY"/>
    <property type="match status" value="1"/>
</dbReference>
<dbReference type="CDD" id="cd17546">
    <property type="entry name" value="REC_hyHK_CKI1_RcsC-like"/>
    <property type="match status" value="1"/>
</dbReference>
<evidence type="ECO:0000313" key="5">
    <source>
        <dbReference type="EMBL" id="HFX13564.1"/>
    </source>
</evidence>
<dbReference type="Gene3D" id="3.40.50.2300">
    <property type="match status" value="1"/>
</dbReference>
<dbReference type="InterPro" id="IPR052020">
    <property type="entry name" value="Cyclic_di-GMP/3'3'-cGAMP_PDE"/>
</dbReference>
<dbReference type="CDD" id="cd00077">
    <property type="entry name" value="HDc"/>
    <property type="match status" value="1"/>
</dbReference>
<dbReference type="SMART" id="SM00448">
    <property type="entry name" value="REC"/>
    <property type="match status" value="1"/>
</dbReference>
<dbReference type="PROSITE" id="PS51831">
    <property type="entry name" value="HD"/>
    <property type="match status" value="1"/>
</dbReference>
<dbReference type="EMBL" id="DTIN01000015">
    <property type="protein sequence ID" value="HFX13564.1"/>
    <property type="molecule type" value="Genomic_DNA"/>
</dbReference>
<dbReference type="PROSITE" id="PS51832">
    <property type="entry name" value="HD_GYP"/>
    <property type="match status" value="1"/>
</dbReference>
<dbReference type="SMART" id="SM00471">
    <property type="entry name" value="HDc"/>
    <property type="match status" value="1"/>
</dbReference>
<evidence type="ECO:0000259" key="4">
    <source>
        <dbReference type="PROSITE" id="PS51832"/>
    </source>
</evidence>
<protein>
    <submittedName>
        <fullName evidence="5">Response regulator</fullName>
    </submittedName>
</protein>
<sequence length="342" mass="39070">MKIMIVEDDIESRNFLVKFLQSKRYEVIEAENGKKALEILKSNEVDIVLMDISMPIMNGLETTKRIRDLGYPVVVIMLTAYKDLDMMKKSAFAGADDYITKPIDLSELYAKILLAEKYLPFHKFRHSLIVSLFSEKELSQKTIEELINKNKDFTMEILNIMYKVSEYRDDETYEHTLRVGWLSGKLAEKLGLDELEVSEIRLSSPLHDIGKIGIPDSILLKPAKLFPYEYEIMKKHTLIGYEILNKSSSSILKKGAEIALTHHERWNGSGYPKGLSGKEIPISGAIVAVADSIDAMASKRPYKPERPIEEVLEEIKALSGKFYNPDVVNALFEIREEVVKKY</sequence>
<feature type="domain" description="HD-GYP" evidence="4">
    <location>
        <begin position="150"/>
        <end position="342"/>
    </location>
</feature>
<name>A0A7C3RM75_DICTH</name>
<dbReference type="Pfam" id="PF13487">
    <property type="entry name" value="HD_5"/>
    <property type="match status" value="1"/>
</dbReference>
<feature type="domain" description="HD" evidence="3">
    <location>
        <begin position="172"/>
        <end position="296"/>
    </location>
</feature>
<dbReference type="AlphaFoldDB" id="A0A7C3RM75"/>
<reference evidence="5" key="1">
    <citation type="journal article" date="2020" name="mSystems">
        <title>Genome- and Community-Level Interaction Insights into Carbon Utilization and Element Cycling Functions of Hydrothermarchaeota in Hydrothermal Sediment.</title>
        <authorList>
            <person name="Zhou Z."/>
            <person name="Liu Y."/>
            <person name="Xu W."/>
            <person name="Pan J."/>
            <person name="Luo Z.H."/>
            <person name="Li M."/>
        </authorList>
    </citation>
    <scope>NUCLEOTIDE SEQUENCE [LARGE SCALE GENOMIC DNA]</scope>
    <source>
        <strain evidence="5">SpSt-81</strain>
    </source>
</reference>
<evidence type="ECO:0000256" key="1">
    <source>
        <dbReference type="PROSITE-ProRule" id="PRU00169"/>
    </source>
</evidence>
<dbReference type="SUPFAM" id="SSF52172">
    <property type="entry name" value="CheY-like"/>
    <property type="match status" value="1"/>
</dbReference>
<dbReference type="Gene3D" id="1.10.3210.10">
    <property type="entry name" value="Hypothetical protein af1432"/>
    <property type="match status" value="1"/>
</dbReference>
<organism evidence="5">
    <name type="scientific">Dictyoglomus thermophilum</name>
    <dbReference type="NCBI Taxonomy" id="14"/>
    <lineage>
        <taxon>Bacteria</taxon>
        <taxon>Pseudomonadati</taxon>
        <taxon>Dictyoglomota</taxon>
        <taxon>Dictyoglomia</taxon>
        <taxon>Dictyoglomales</taxon>
        <taxon>Dictyoglomaceae</taxon>
        <taxon>Dictyoglomus</taxon>
    </lineage>
</organism>
<accession>A0A7C3RM75</accession>